<proteinExistence type="predicted"/>
<sequence>MKPSSLRTVTKAATSALSLAVAGTATLGAVALHSWSVVALGGVAYATLVAWDLVSGNDTKKKKDEITLRDPATRSAMQTLSTSRLQLDRVLQETSEDVKAHLALVLLSVDELEARATQLATRAEAIASYLLTTDVRIVEQGVRELEQRVRDTRDPEARAHYESAKKAREEHLATLVELTHVKERIFASLVTICATMDALPAKVVRMRALDSAAMDAMTGNLKDELSRMNDDMQSLEETLKSLTEVIV</sequence>
<gene>
    <name evidence="2" type="ORF">LVJ94_35790</name>
</gene>
<dbReference type="EMBL" id="CP089983">
    <property type="protein sequence ID" value="WXB02267.1"/>
    <property type="molecule type" value="Genomic_DNA"/>
</dbReference>
<protein>
    <submittedName>
        <fullName evidence="2">Uncharacterized protein</fullName>
    </submittedName>
</protein>
<organism evidence="2 3">
    <name type="scientific">Pendulispora rubella</name>
    <dbReference type="NCBI Taxonomy" id="2741070"/>
    <lineage>
        <taxon>Bacteria</taxon>
        <taxon>Pseudomonadati</taxon>
        <taxon>Myxococcota</taxon>
        <taxon>Myxococcia</taxon>
        <taxon>Myxococcales</taxon>
        <taxon>Sorangiineae</taxon>
        <taxon>Pendulisporaceae</taxon>
        <taxon>Pendulispora</taxon>
    </lineage>
</organism>
<dbReference type="RefSeq" id="WP_394831893.1">
    <property type="nucleotide sequence ID" value="NZ_CP089929.1"/>
</dbReference>
<keyword evidence="3" id="KW-1185">Reference proteome</keyword>
<evidence type="ECO:0000313" key="3">
    <source>
        <dbReference type="Proteomes" id="UP001374803"/>
    </source>
</evidence>
<accession>A0ABZ2KUV4</accession>
<keyword evidence="1" id="KW-0175">Coiled coil</keyword>
<feature type="coiled-coil region" evidence="1">
    <location>
        <begin position="218"/>
        <end position="245"/>
    </location>
</feature>
<evidence type="ECO:0000313" key="2">
    <source>
        <dbReference type="EMBL" id="WXB02267.1"/>
    </source>
</evidence>
<reference evidence="2" key="1">
    <citation type="submission" date="2021-12" db="EMBL/GenBank/DDBJ databases">
        <title>Discovery of the Pendulisporaceae a myxobacterial family with distinct sporulation behavior and unique specialized metabolism.</title>
        <authorList>
            <person name="Garcia R."/>
            <person name="Popoff A."/>
            <person name="Bader C.D."/>
            <person name="Loehr J."/>
            <person name="Walesch S."/>
            <person name="Walt C."/>
            <person name="Boldt J."/>
            <person name="Bunk B."/>
            <person name="Haeckl F.J.F.P.J."/>
            <person name="Gunesch A.P."/>
            <person name="Birkelbach J."/>
            <person name="Nuebel U."/>
            <person name="Pietschmann T."/>
            <person name="Bach T."/>
            <person name="Mueller R."/>
        </authorList>
    </citation>
    <scope>NUCLEOTIDE SEQUENCE</scope>
    <source>
        <strain evidence="2">MSr11367</strain>
    </source>
</reference>
<name>A0ABZ2KUV4_9BACT</name>
<dbReference type="Proteomes" id="UP001374803">
    <property type="component" value="Chromosome"/>
</dbReference>
<evidence type="ECO:0000256" key="1">
    <source>
        <dbReference type="SAM" id="Coils"/>
    </source>
</evidence>